<dbReference type="InterPro" id="IPR041035">
    <property type="entry name" value="RIF5_SNase_1"/>
</dbReference>
<evidence type="ECO:0000259" key="1">
    <source>
        <dbReference type="Pfam" id="PF18187"/>
    </source>
</evidence>
<feature type="domain" description="TbRIF5 SNase" evidence="1">
    <location>
        <begin position="8"/>
        <end position="142"/>
    </location>
</feature>
<feature type="domain" description="TbRIF5 SNase" evidence="2">
    <location>
        <begin position="184"/>
        <end position="298"/>
    </location>
</feature>
<protein>
    <submittedName>
        <fullName evidence="3">TbRIF5 SNase domain 1/TbRIF5 SNase domain 2, putative</fullName>
    </submittedName>
</protein>
<proteinExistence type="predicted"/>
<accession>A0A7G2CFW2</accession>
<keyword evidence="4" id="KW-1185">Reference proteome</keyword>
<organism evidence="3 4">
    <name type="scientific">Angomonas deanei</name>
    <dbReference type="NCBI Taxonomy" id="59799"/>
    <lineage>
        <taxon>Eukaryota</taxon>
        <taxon>Discoba</taxon>
        <taxon>Euglenozoa</taxon>
        <taxon>Kinetoplastea</taxon>
        <taxon>Metakinetoplastina</taxon>
        <taxon>Trypanosomatida</taxon>
        <taxon>Trypanosomatidae</taxon>
        <taxon>Strigomonadinae</taxon>
        <taxon>Angomonas</taxon>
    </lineage>
</organism>
<dbReference type="Pfam" id="PF18189">
    <property type="entry name" value="RIF5_SNase_2"/>
    <property type="match status" value="1"/>
</dbReference>
<evidence type="ECO:0000259" key="2">
    <source>
        <dbReference type="Pfam" id="PF18189"/>
    </source>
</evidence>
<reference evidence="3 4" key="1">
    <citation type="submission" date="2020-08" db="EMBL/GenBank/DDBJ databases">
        <authorList>
            <person name="Newling K."/>
            <person name="Davey J."/>
            <person name="Forrester S."/>
        </authorList>
    </citation>
    <scope>NUCLEOTIDE SEQUENCE [LARGE SCALE GENOMIC DNA]</scope>
    <source>
        <strain evidence="4">Crithidia deanei Carvalho (ATCC PRA-265)</strain>
    </source>
</reference>
<dbReference type="InterPro" id="IPR040592">
    <property type="entry name" value="RIF5_SNase_2"/>
</dbReference>
<evidence type="ECO:0000313" key="3">
    <source>
        <dbReference type="EMBL" id="CAD2217851.1"/>
    </source>
</evidence>
<dbReference type="AlphaFoldDB" id="A0A7G2CFW2"/>
<dbReference type="EMBL" id="LR877153">
    <property type="protein sequence ID" value="CAD2217851.1"/>
    <property type="molecule type" value="Genomic_DNA"/>
</dbReference>
<dbReference type="Pfam" id="PF18187">
    <property type="entry name" value="RIF5_SNase_1"/>
    <property type="match status" value="1"/>
</dbReference>
<name>A0A7G2CFW2_9TRYP</name>
<dbReference type="VEuPathDB" id="TriTrypDB:ADEAN_000533700"/>
<sequence>MPADRVDRDHALVRVTSVEWVAKNVFLVSVPVYQQKISCELAAVDVPRELGGVSSLVSHAVTLVNASTRVYLRQDYYSNFPYEGFGDVIFLNNPHLDAPTQEQWLSLQEVLLRLGVAKITRPTLIRFHHLLDSERCTAHRQCNWIEKQIQLEESPPFNKACRCTVLDVVRGDVFFVKWISEKSDKLPRVIILDSVTCLREDTEPGFRSLRWSQKRLIGKDLNVTIHSIYPSDKNLANNNQTVLYEQLEHCRVSATYVAGHTNEPVDLEGELLTGGLGVIRAPQDASVPRSTNFVKLIELLNNDFEQKAERRIRFPSQR</sequence>
<dbReference type="OrthoDB" id="271807at2759"/>
<dbReference type="Proteomes" id="UP000515908">
    <property type="component" value="Chromosome 09"/>
</dbReference>
<evidence type="ECO:0000313" key="4">
    <source>
        <dbReference type="Proteomes" id="UP000515908"/>
    </source>
</evidence>
<gene>
    <name evidence="3" type="ORF">ADEAN_000533700</name>
</gene>